<sequence>MSYYPGFSQNLAYAGGLLATTTALVAETVSTDPAVGAGSFLLGGAGLIAAISAFTKDFWQDRQRQREHELARLRFRAQANRANEALDAVLTWIKEARLTVSALPAAPDIGHLRDHRDDD</sequence>
<comment type="caution">
    <text evidence="2">The sequence shown here is derived from an EMBL/GenBank/DDBJ whole genome shotgun (WGS) entry which is preliminary data.</text>
</comment>
<keyword evidence="1" id="KW-1133">Transmembrane helix</keyword>
<evidence type="ECO:0000256" key="1">
    <source>
        <dbReference type="SAM" id="Phobius"/>
    </source>
</evidence>
<name>A0ABT6FD52_9BACT</name>
<accession>A0ABT6FD52</accession>
<keyword evidence="1" id="KW-0812">Transmembrane</keyword>
<dbReference type="RefSeq" id="WP_277861844.1">
    <property type="nucleotide sequence ID" value="NZ_JARRAG010000002.1"/>
</dbReference>
<evidence type="ECO:0000313" key="3">
    <source>
        <dbReference type="Proteomes" id="UP001216907"/>
    </source>
</evidence>
<organism evidence="2 3">
    <name type="scientific">Paludisphaera mucosa</name>
    <dbReference type="NCBI Taxonomy" id="3030827"/>
    <lineage>
        <taxon>Bacteria</taxon>
        <taxon>Pseudomonadati</taxon>
        <taxon>Planctomycetota</taxon>
        <taxon>Planctomycetia</taxon>
        <taxon>Isosphaerales</taxon>
        <taxon>Isosphaeraceae</taxon>
        <taxon>Paludisphaera</taxon>
    </lineage>
</organism>
<reference evidence="2 3" key="1">
    <citation type="submission" date="2023-03" db="EMBL/GenBank/DDBJ databases">
        <title>Paludisphaera mucosa sp. nov. a novel planctomycete from northern fen.</title>
        <authorList>
            <person name="Ivanova A."/>
        </authorList>
    </citation>
    <scope>NUCLEOTIDE SEQUENCE [LARGE SCALE GENOMIC DNA]</scope>
    <source>
        <strain evidence="2 3">Pla2</strain>
    </source>
</reference>
<evidence type="ECO:0008006" key="4">
    <source>
        <dbReference type="Google" id="ProtNLM"/>
    </source>
</evidence>
<dbReference type="EMBL" id="JARRAG010000002">
    <property type="protein sequence ID" value="MDG3005512.1"/>
    <property type="molecule type" value="Genomic_DNA"/>
</dbReference>
<dbReference type="Proteomes" id="UP001216907">
    <property type="component" value="Unassembled WGS sequence"/>
</dbReference>
<keyword evidence="1" id="KW-0472">Membrane</keyword>
<evidence type="ECO:0000313" key="2">
    <source>
        <dbReference type="EMBL" id="MDG3005512.1"/>
    </source>
</evidence>
<gene>
    <name evidence="2" type="ORF">PZE19_17130</name>
</gene>
<protein>
    <recommendedName>
        <fullName evidence="4">Holin</fullName>
    </recommendedName>
</protein>
<keyword evidence="3" id="KW-1185">Reference proteome</keyword>
<proteinExistence type="predicted"/>
<feature type="transmembrane region" description="Helical" evidence="1">
    <location>
        <begin position="36"/>
        <end position="55"/>
    </location>
</feature>